<reference evidence="2 3" key="1">
    <citation type="submission" date="2012-10" db="EMBL/GenBank/DDBJ databases">
        <authorList>
            <person name="Strain E.A."/>
            <person name="Brown E."/>
            <person name="Allard M.W."/>
            <person name="Gonzalez-Escalona N."/>
            <person name="Timme R."/>
        </authorList>
    </citation>
    <scope>NUCLEOTIDE SEQUENCE [LARGE SCALE GENOMIC DNA]</scope>
    <source>
        <strain evidence="2 3">CFSAN001627</strain>
    </source>
</reference>
<dbReference type="InterPro" id="IPR027275">
    <property type="entry name" value="PRC-brl_dom"/>
</dbReference>
<dbReference type="SUPFAM" id="SSF50346">
    <property type="entry name" value="PRC-barrel domain"/>
    <property type="match status" value="1"/>
</dbReference>
<feature type="domain" description="PRC-barrel" evidence="1">
    <location>
        <begin position="14"/>
        <end position="87"/>
    </location>
</feature>
<dbReference type="NCBIfam" id="TIGR02888">
    <property type="entry name" value="spore_YlmC_YmxH"/>
    <property type="match status" value="1"/>
</dbReference>
<organism evidence="2 3">
    <name type="scientific">Clostridium botulinum CFSAN001627</name>
    <dbReference type="NCBI Taxonomy" id="1232189"/>
    <lineage>
        <taxon>Bacteria</taxon>
        <taxon>Bacillati</taxon>
        <taxon>Bacillota</taxon>
        <taxon>Clostridia</taxon>
        <taxon>Eubacteriales</taxon>
        <taxon>Clostridiaceae</taxon>
        <taxon>Clostridium</taxon>
    </lineage>
</organism>
<dbReference type="Pfam" id="PF05239">
    <property type="entry name" value="PRC"/>
    <property type="match status" value="1"/>
</dbReference>
<dbReference type="EMBL" id="AMXI01001547">
    <property type="protein sequence ID" value="EKN38180.1"/>
    <property type="molecule type" value="Genomic_DNA"/>
</dbReference>
<protein>
    <recommendedName>
        <fullName evidence="1">PRC-barrel domain-containing protein</fullName>
    </recommendedName>
</protein>
<dbReference type="PANTHER" id="PTHR40061:SF1">
    <property type="entry name" value="SPORULATION PROTEIN YLMC-RELATED"/>
    <property type="match status" value="1"/>
</dbReference>
<dbReference type="PANTHER" id="PTHR40061">
    <property type="entry name" value="SPORULATION PROTEIN YLMC-RELATED"/>
    <property type="match status" value="1"/>
</dbReference>
<dbReference type="InterPro" id="IPR014238">
    <property type="entry name" value="Spore_YlmC/YmxH"/>
</dbReference>
<reference evidence="2 3" key="2">
    <citation type="submission" date="2013-03" db="EMBL/GenBank/DDBJ databases">
        <title>Diversity in Clostridium botulinum.</title>
        <authorList>
            <person name="Timme R.E."/>
            <person name="Allard M."/>
            <person name="Luo Y."/>
            <person name="Strain E."/>
            <person name="Gonzalez-Escalona N."/>
            <person name="Brown E."/>
        </authorList>
    </citation>
    <scope>NUCLEOTIDE SEQUENCE [LARGE SCALE GENOMIC DNA]</scope>
    <source>
        <strain evidence="2 3">CFSAN001627</strain>
    </source>
</reference>
<gene>
    <name evidence="2" type="ORF">CFSAN001627_24284</name>
</gene>
<sequence length="95" mass="10916">KNCLRGDTMEQTELYSIESLKNMEIIDLNTGSKMGYIKDLIIDCDSYKILSIVLPTEKVGFFNKKEDLEISWDKIYKIGTDVILVNGDNYIVEDN</sequence>
<accession>M1ZT00</accession>
<dbReference type="Gene3D" id="2.30.30.240">
    <property type="entry name" value="PRC-barrel domain"/>
    <property type="match status" value="1"/>
</dbReference>
<comment type="caution">
    <text evidence="2">The sequence shown here is derived from an EMBL/GenBank/DDBJ whole genome shotgun (WGS) entry which is preliminary data.</text>
</comment>
<evidence type="ECO:0000313" key="2">
    <source>
        <dbReference type="EMBL" id="EKN38180.1"/>
    </source>
</evidence>
<evidence type="ECO:0000313" key="3">
    <source>
        <dbReference type="Proteomes" id="UP000011944"/>
    </source>
</evidence>
<dbReference type="PATRIC" id="fig|1232189.3.peg.3787"/>
<dbReference type="InterPro" id="IPR011033">
    <property type="entry name" value="PRC_barrel-like_sf"/>
</dbReference>
<proteinExistence type="predicted"/>
<name>M1ZT00_CLOBO</name>
<dbReference type="AlphaFoldDB" id="M1ZT00"/>
<evidence type="ECO:0000259" key="1">
    <source>
        <dbReference type="Pfam" id="PF05239"/>
    </source>
</evidence>
<dbReference type="Proteomes" id="UP000011944">
    <property type="component" value="Unassembled WGS sequence"/>
</dbReference>
<feature type="non-terminal residue" evidence="2">
    <location>
        <position position="1"/>
    </location>
</feature>